<accession>A0A4U6R589</accession>
<proteinExistence type="predicted"/>
<dbReference type="Gene3D" id="3.20.20.140">
    <property type="entry name" value="Metal-dependent hydrolases"/>
    <property type="match status" value="1"/>
</dbReference>
<evidence type="ECO:0000313" key="1">
    <source>
        <dbReference type="EMBL" id="TKV68789.1"/>
    </source>
</evidence>
<name>A0A4U6R589_9GAMM</name>
<evidence type="ECO:0000313" key="2">
    <source>
        <dbReference type="Proteomes" id="UP000308488"/>
    </source>
</evidence>
<dbReference type="InterPro" id="IPR022028">
    <property type="entry name" value="DUF3604"/>
</dbReference>
<comment type="caution">
    <text evidence="1">The sequence shown here is derived from an EMBL/GenBank/DDBJ whole genome shotgun (WGS) entry which is preliminary data.</text>
</comment>
<sequence>MNLESRSFNAPVNVQRLIGIAIALLCAIGVAGAQDFAITKDEIKAGKKEYSPYLHQAYPNRVFWGDTHLHTSFSTDAGMVGDTLGPEEALRFARGEQAISSSGVPARLIRPLDFLVIADHAENLGLAPMIEESNPELLRDPMGKKYHDLVKSGEGWEAYQLWKKSGAEREDSMPNPSLQRSAWERIIDAVDNYNEPGVFTAFHGFEWTSTPDLRNLHRNVIFRDGAEEARQVLPLSIFDSVDPEDLWDFMEAYEKKTGGRALAIPHGGNLSQGLMFAVETMSGQPLDAAYAKRRMRWEPLYEVTQIKGDGEVHPRLSLNDEFADYYQWDKGDFGLNPKKPEMLPHEYARSALGIGLEQEQKLGANPFKFGMIGATDSHTSLATTREENYFGKFAGAEPGSKHRFDDLVSQDLRENGDGSLNVYHWESLASGLAGVWARENTREALWDAMARKEVYATTGTRMIVRVFAGWDFKPDEVHRPDFASQGYQRGVPMGGDLSAAPDGAKPRFMVRALRDPDGANLDRIQIIKGWVDAAGKSHERIFDVAVSDGRKIDENGRSKTPVGDTVDVANASFTNTIGDALLGGYWEDFTFDPKQRAFYYVRVLEIPTPSWIAYDEKMFGTQAPKEALRKQQERVYTSPIWYSPVD</sequence>
<keyword evidence="2" id="KW-1185">Reference proteome</keyword>
<organism evidence="1 2">
    <name type="scientific">Marinobacter panjinensis</name>
    <dbReference type="NCBI Taxonomy" id="2576384"/>
    <lineage>
        <taxon>Bacteria</taxon>
        <taxon>Pseudomonadati</taxon>
        <taxon>Pseudomonadota</taxon>
        <taxon>Gammaproteobacteria</taxon>
        <taxon>Pseudomonadales</taxon>
        <taxon>Marinobacteraceae</taxon>
        <taxon>Marinobacter</taxon>
    </lineage>
</organism>
<gene>
    <name evidence="1" type="ORF">FDP08_12160</name>
</gene>
<protein>
    <submittedName>
        <fullName evidence="1">DUF3604 domain-containing protein</fullName>
    </submittedName>
</protein>
<dbReference type="EMBL" id="SZYH01000001">
    <property type="protein sequence ID" value="TKV68789.1"/>
    <property type="molecule type" value="Genomic_DNA"/>
</dbReference>
<dbReference type="AlphaFoldDB" id="A0A4U6R589"/>
<dbReference type="Pfam" id="PF12228">
    <property type="entry name" value="DUF3604"/>
    <property type="match status" value="1"/>
</dbReference>
<dbReference type="Proteomes" id="UP000308488">
    <property type="component" value="Unassembled WGS sequence"/>
</dbReference>
<dbReference type="OrthoDB" id="543560at2"/>
<dbReference type="RefSeq" id="WP_137436408.1">
    <property type="nucleotide sequence ID" value="NZ_JANRHC010000002.1"/>
</dbReference>
<reference evidence="1 2" key="1">
    <citation type="submission" date="2019-05" db="EMBL/GenBank/DDBJ databases">
        <title>Marinobacter panjinensis sp. nov., a moderately halophilic bacterium isolated from sea tidal flat environment.</title>
        <authorList>
            <person name="Yang W."/>
            <person name="An M."/>
            <person name="He W."/>
            <person name="Luo X."/>
            <person name="Zhu L."/>
            <person name="Chen G."/>
            <person name="Zhang Y."/>
            <person name="Wang Y."/>
        </authorList>
    </citation>
    <scope>NUCLEOTIDE SEQUENCE [LARGE SCALE GENOMIC DNA]</scope>
    <source>
        <strain evidence="1 2">PJ-16</strain>
    </source>
</reference>